<evidence type="ECO:0000256" key="7">
    <source>
        <dbReference type="ARBA" id="ARBA00022475"/>
    </source>
</evidence>
<keyword evidence="6" id="KW-0050">Antiport</keyword>
<evidence type="ECO:0000256" key="6">
    <source>
        <dbReference type="ARBA" id="ARBA00022449"/>
    </source>
</evidence>
<proteinExistence type="inferred from homology"/>
<feature type="transmembrane region" description="Helical" evidence="13">
    <location>
        <begin position="320"/>
        <end position="341"/>
    </location>
</feature>
<dbReference type="InterPro" id="IPR002528">
    <property type="entry name" value="MATE_fam"/>
</dbReference>
<sequence>METVVPNKIEIRKTILKFLLPILVSSMLEMMVGIVSMKLIGNLGSDAIGAMGLSTRVRGIIWAAYKGIAIGVQVVIAQALGASDHKRIKQALMQTIGSISILSLFFLMTILLLPKFWLGTIFGAEGALLSTGIEVLRIVGCGMPFLGIILIVSGALQGKGDATTPMLISGVMNVLNIVFGVVLVNGYFGFPVLGLKGAAIALALSQAMAALVAIVVIMKSKSLLKGESIKGFIRFTKDIMKSVYSTGIPSAFESLFWQLSSIVLIRAILSYGDASYAAYQLGLQAESIAYMPAAGFQVAATALIGRHLGAKNPDIAKRYLFEILKGAVLISVIGGGLLVLFPKALLGFMTSDQELIKIGSFYLIVCGLAQVPQNMAGVLGGALRGAGYTKMPMYAAFVGLYMVRVPIACVAAYLLDWSVNIVFLAIGVDMTVRLLLNGFLYYKTNIYENPRIV</sequence>
<evidence type="ECO:0000256" key="2">
    <source>
        <dbReference type="ARBA" id="ARBA00004651"/>
    </source>
</evidence>
<feature type="transmembrane region" description="Helical" evidence="13">
    <location>
        <begin position="133"/>
        <end position="155"/>
    </location>
</feature>
<keyword evidence="15" id="KW-1185">Reference proteome</keyword>
<evidence type="ECO:0000313" key="14">
    <source>
        <dbReference type="EMBL" id="MDH8678955.1"/>
    </source>
</evidence>
<name>A0ABT6NF13_9FIRM</name>
<dbReference type="PIRSF" id="PIRSF006603">
    <property type="entry name" value="DinF"/>
    <property type="match status" value="1"/>
</dbReference>
<evidence type="ECO:0000256" key="9">
    <source>
        <dbReference type="ARBA" id="ARBA00022989"/>
    </source>
</evidence>
<comment type="subcellular location">
    <subcellularLocation>
        <location evidence="2">Cell membrane</location>
        <topology evidence="2">Multi-pass membrane protein</topology>
    </subcellularLocation>
</comment>
<keyword evidence="11 13" id="KW-0472">Membrane</keyword>
<dbReference type="Pfam" id="PF01554">
    <property type="entry name" value="MatE"/>
    <property type="match status" value="2"/>
</dbReference>
<evidence type="ECO:0000256" key="3">
    <source>
        <dbReference type="ARBA" id="ARBA00010199"/>
    </source>
</evidence>
<comment type="caution">
    <text evidence="14">The sequence shown here is derived from an EMBL/GenBank/DDBJ whole genome shotgun (WGS) entry which is preliminary data.</text>
</comment>
<keyword evidence="8 13" id="KW-0812">Transmembrane</keyword>
<keyword evidence="5" id="KW-0813">Transport</keyword>
<keyword evidence="9 13" id="KW-1133">Transmembrane helix</keyword>
<gene>
    <name evidence="14" type="ORF">QE109_12415</name>
</gene>
<evidence type="ECO:0000256" key="11">
    <source>
        <dbReference type="ARBA" id="ARBA00023136"/>
    </source>
</evidence>
<keyword evidence="7" id="KW-1003">Cell membrane</keyword>
<feature type="transmembrane region" description="Helical" evidence="13">
    <location>
        <begin position="60"/>
        <end position="80"/>
    </location>
</feature>
<organism evidence="14 15">
    <name type="scientific">Fusibacter bizertensis</name>
    <dbReference type="NCBI Taxonomy" id="1488331"/>
    <lineage>
        <taxon>Bacteria</taxon>
        <taxon>Bacillati</taxon>
        <taxon>Bacillota</taxon>
        <taxon>Clostridia</taxon>
        <taxon>Eubacteriales</taxon>
        <taxon>Eubacteriales Family XII. Incertae Sedis</taxon>
        <taxon>Fusibacter</taxon>
    </lineage>
</organism>
<keyword evidence="10" id="KW-0406">Ion transport</keyword>
<dbReference type="RefSeq" id="WP_281094850.1">
    <property type="nucleotide sequence ID" value="NZ_JARYZI010000008.1"/>
</dbReference>
<dbReference type="Proteomes" id="UP001158045">
    <property type="component" value="Unassembled WGS sequence"/>
</dbReference>
<comment type="function">
    <text evidence="1">Multidrug efflux pump.</text>
</comment>
<feature type="transmembrane region" description="Helical" evidence="13">
    <location>
        <begin position="394"/>
        <end position="415"/>
    </location>
</feature>
<dbReference type="PANTHER" id="PTHR43298">
    <property type="entry name" value="MULTIDRUG RESISTANCE PROTEIN NORM-RELATED"/>
    <property type="match status" value="1"/>
</dbReference>
<protein>
    <recommendedName>
        <fullName evidence="4">Probable multidrug resistance protein NorM</fullName>
    </recommendedName>
    <alternativeName>
        <fullName evidence="12">Multidrug-efflux transporter</fullName>
    </alternativeName>
</protein>
<feature type="transmembrane region" description="Helical" evidence="13">
    <location>
        <begin position="361"/>
        <end position="382"/>
    </location>
</feature>
<evidence type="ECO:0000256" key="13">
    <source>
        <dbReference type="SAM" id="Phobius"/>
    </source>
</evidence>
<evidence type="ECO:0000256" key="12">
    <source>
        <dbReference type="ARBA" id="ARBA00031636"/>
    </source>
</evidence>
<evidence type="ECO:0000313" key="15">
    <source>
        <dbReference type="Proteomes" id="UP001158045"/>
    </source>
</evidence>
<evidence type="ECO:0000256" key="1">
    <source>
        <dbReference type="ARBA" id="ARBA00003408"/>
    </source>
</evidence>
<dbReference type="EMBL" id="JARYZI010000008">
    <property type="protein sequence ID" value="MDH8678955.1"/>
    <property type="molecule type" value="Genomic_DNA"/>
</dbReference>
<feature type="transmembrane region" description="Helical" evidence="13">
    <location>
        <begin position="167"/>
        <end position="188"/>
    </location>
</feature>
<evidence type="ECO:0000256" key="10">
    <source>
        <dbReference type="ARBA" id="ARBA00023065"/>
    </source>
</evidence>
<dbReference type="InterPro" id="IPR050222">
    <property type="entry name" value="MATE_MdtK"/>
</dbReference>
<feature type="transmembrane region" description="Helical" evidence="13">
    <location>
        <begin position="92"/>
        <end position="113"/>
    </location>
</feature>
<comment type="similarity">
    <text evidence="3">Belongs to the multi antimicrobial extrusion (MATE) (TC 2.A.66.1) family.</text>
</comment>
<evidence type="ECO:0000256" key="8">
    <source>
        <dbReference type="ARBA" id="ARBA00022692"/>
    </source>
</evidence>
<dbReference type="CDD" id="cd13137">
    <property type="entry name" value="MATE_NorM_like"/>
    <property type="match status" value="1"/>
</dbReference>
<feature type="transmembrane region" description="Helical" evidence="13">
    <location>
        <begin position="421"/>
        <end position="442"/>
    </location>
</feature>
<feature type="transmembrane region" description="Helical" evidence="13">
    <location>
        <begin position="200"/>
        <end position="218"/>
    </location>
</feature>
<evidence type="ECO:0000256" key="4">
    <source>
        <dbReference type="ARBA" id="ARBA00020268"/>
    </source>
</evidence>
<dbReference type="PANTHER" id="PTHR43298:SF2">
    <property type="entry name" value="FMN_FAD EXPORTER YEEO-RELATED"/>
    <property type="match status" value="1"/>
</dbReference>
<reference evidence="14 15" key="1">
    <citation type="submission" date="2023-04" db="EMBL/GenBank/DDBJ databases">
        <title>Fusibacter bizertensis strain WBS, isolated from littoral bottom sediments of the Arctic seas - biochemical and genomic analysis.</title>
        <authorList>
            <person name="Brioukhanov A.L."/>
        </authorList>
    </citation>
    <scope>NUCLEOTIDE SEQUENCE [LARGE SCALE GENOMIC DNA]</scope>
    <source>
        <strain evidence="14 15">WBS</strain>
    </source>
</reference>
<feature type="transmembrane region" description="Helical" evidence="13">
    <location>
        <begin position="18"/>
        <end position="40"/>
    </location>
</feature>
<dbReference type="InterPro" id="IPR048279">
    <property type="entry name" value="MdtK-like"/>
</dbReference>
<evidence type="ECO:0000256" key="5">
    <source>
        <dbReference type="ARBA" id="ARBA00022448"/>
    </source>
</evidence>
<accession>A0ABT6NF13</accession>
<dbReference type="NCBIfam" id="TIGR00797">
    <property type="entry name" value="matE"/>
    <property type="match status" value="1"/>
</dbReference>